<feature type="region of interest" description="Disordered" evidence="8">
    <location>
        <begin position="1"/>
        <end position="20"/>
    </location>
</feature>
<evidence type="ECO:0000256" key="1">
    <source>
        <dbReference type="ARBA" id="ARBA00010641"/>
    </source>
</evidence>
<dbReference type="InterPro" id="IPR000792">
    <property type="entry name" value="Tscrpt_reg_LuxR_C"/>
</dbReference>
<dbReference type="InterPro" id="IPR013249">
    <property type="entry name" value="RNA_pol_sigma70_r4_t2"/>
</dbReference>
<keyword evidence="5" id="KW-0238">DNA-binding</keyword>
<gene>
    <name evidence="11" type="ORF">JOF56_003037</name>
</gene>
<dbReference type="Proteomes" id="UP001519332">
    <property type="component" value="Unassembled WGS sequence"/>
</dbReference>
<dbReference type="SUPFAM" id="SSF46894">
    <property type="entry name" value="C-terminal effector domain of the bipartite response regulators"/>
    <property type="match status" value="1"/>
</dbReference>
<dbReference type="EMBL" id="JAGINW010000001">
    <property type="protein sequence ID" value="MBP2322652.1"/>
    <property type="molecule type" value="Genomic_DNA"/>
</dbReference>
<feature type="compositionally biased region" description="Low complexity" evidence="8">
    <location>
        <begin position="299"/>
        <end position="331"/>
    </location>
</feature>
<organism evidence="11 12">
    <name type="scientific">Kibdelosporangium banguiense</name>
    <dbReference type="NCBI Taxonomy" id="1365924"/>
    <lineage>
        <taxon>Bacteria</taxon>
        <taxon>Bacillati</taxon>
        <taxon>Actinomycetota</taxon>
        <taxon>Actinomycetes</taxon>
        <taxon>Pseudonocardiales</taxon>
        <taxon>Pseudonocardiaceae</taxon>
        <taxon>Kibdelosporangium</taxon>
    </lineage>
</organism>
<evidence type="ECO:0000256" key="2">
    <source>
        <dbReference type="ARBA" id="ARBA00021245"/>
    </source>
</evidence>
<dbReference type="InterPro" id="IPR036388">
    <property type="entry name" value="WH-like_DNA-bd_sf"/>
</dbReference>
<dbReference type="PANTHER" id="PTHR43133">
    <property type="entry name" value="RNA POLYMERASE ECF-TYPE SIGMA FACTO"/>
    <property type="match status" value="1"/>
</dbReference>
<comment type="function">
    <text evidence="7">Sigma factors are initiation factors that promote the attachment of RNA polymerase to specific initiation sites and are then released. Sigma-S contributes to the protection against external stress, thus playing a role in cellular fitness and survival.</text>
</comment>
<name>A0ABS4TE08_9PSEU</name>
<comment type="similarity">
    <text evidence="1">Belongs to the sigma-70 factor family. ECF subfamily.</text>
</comment>
<keyword evidence="12" id="KW-1185">Reference proteome</keyword>
<dbReference type="InterPro" id="IPR007627">
    <property type="entry name" value="RNA_pol_sigma70_r2"/>
</dbReference>
<dbReference type="Gene3D" id="1.10.10.10">
    <property type="entry name" value="Winged helix-like DNA-binding domain superfamily/Winged helix DNA-binding domain"/>
    <property type="match status" value="1"/>
</dbReference>
<feature type="compositionally biased region" description="Polar residues" evidence="8">
    <location>
        <begin position="260"/>
        <end position="279"/>
    </location>
</feature>
<dbReference type="InterPro" id="IPR039425">
    <property type="entry name" value="RNA_pol_sigma-70-like"/>
</dbReference>
<dbReference type="NCBIfam" id="TIGR02937">
    <property type="entry name" value="sigma70-ECF"/>
    <property type="match status" value="1"/>
</dbReference>
<dbReference type="RefSeq" id="WP_372448381.1">
    <property type="nucleotide sequence ID" value="NZ_JAGINW010000001.1"/>
</dbReference>
<evidence type="ECO:0000256" key="6">
    <source>
        <dbReference type="ARBA" id="ARBA00023163"/>
    </source>
</evidence>
<dbReference type="SUPFAM" id="SSF88946">
    <property type="entry name" value="Sigma2 domain of RNA polymerase sigma factors"/>
    <property type="match status" value="1"/>
</dbReference>
<keyword evidence="4" id="KW-0731">Sigma factor</keyword>
<dbReference type="Pfam" id="PF08281">
    <property type="entry name" value="Sigma70_r4_2"/>
    <property type="match status" value="1"/>
</dbReference>
<accession>A0ABS4TE08</accession>
<evidence type="ECO:0000256" key="5">
    <source>
        <dbReference type="ARBA" id="ARBA00023125"/>
    </source>
</evidence>
<keyword evidence="6" id="KW-0804">Transcription</keyword>
<evidence type="ECO:0000259" key="9">
    <source>
        <dbReference type="Pfam" id="PF04542"/>
    </source>
</evidence>
<dbReference type="InterPro" id="IPR014284">
    <property type="entry name" value="RNA_pol_sigma-70_dom"/>
</dbReference>
<evidence type="ECO:0000256" key="8">
    <source>
        <dbReference type="SAM" id="MobiDB-lite"/>
    </source>
</evidence>
<evidence type="ECO:0000259" key="10">
    <source>
        <dbReference type="Pfam" id="PF08281"/>
    </source>
</evidence>
<proteinExistence type="inferred from homology"/>
<sequence>MLSIDGEDVSSSPSGVAQDPPRFEEFYTRTFPLLVNFVRRRNLSTACSAEDIASEVMSTVWEAWRRLSVRADEDKEHVYKRTRKYAFGVAKNKIIDARREALRYQGVGHGGPMRLDYLAVNSTAPKTALLDAIQTSIVLTSQQRRVLELYLLGYSTAEISKGLRVKESTVRTHLASARNVIREVLQSDRVGTDEQSLQLEQSSIAKRRKFNFDLRAIIATLLALFTLAGATFTVQNVTLSQPANQPERLPTLPTDFGTPSPGTSQGSVPNGESQLQPRTSDTEEHGSRTRSTSERGQEPTSIITSKTTPSNAHSSSPSNSQSSSPYPSSPSTLPENKEGIIDILLDTLGLKSSVPTTR</sequence>
<evidence type="ECO:0000313" key="12">
    <source>
        <dbReference type="Proteomes" id="UP001519332"/>
    </source>
</evidence>
<keyword evidence="3" id="KW-0805">Transcription regulation</keyword>
<evidence type="ECO:0000256" key="3">
    <source>
        <dbReference type="ARBA" id="ARBA00023015"/>
    </source>
</evidence>
<dbReference type="PRINTS" id="PR00038">
    <property type="entry name" value="HTHLUXR"/>
</dbReference>
<evidence type="ECO:0000256" key="7">
    <source>
        <dbReference type="ARBA" id="ARBA00024701"/>
    </source>
</evidence>
<dbReference type="InterPro" id="IPR016032">
    <property type="entry name" value="Sig_transdc_resp-reg_C-effctor"/>
</dbReference>
<feature type="compositionally biased region" description="Basic and acidic residues" evidence="8">
    <location>
        <begin position="280"/>
        <end position="297"/>
    </location>
</feature>
<dbReference type="PANTHER" id="PTHR43133:SF8">
    <property type="entry name" value="RNA POLYMERASE SIGMA FACTOR HI_1459-RELATED"/>
    <property type="match status" value="1"/>
</dbReference>
<reference evidence="11 12" key="1">
    <citation type="submission" date="2021-03" db="EMBL/GenBank/DDBJ databases">
        <title>Sequencing the genomes of 1000 actinobacteria strains.</title>
        <authorList>
            <person name="Klenk H.-P."/>
        </authorList>
    </citation>
    <scope>NUCLEOTIDE SEQUENCE [LARGE SCALE GENOMIC DNA]</scope>
    <source>
        <strain evidence="11 12">DSM 46670</strain>
    </source>
</reference>
<dbReference type="Gene3D" id="1.10.1740.10">
    <property type="match status" value="1"/>
</dbReference>
<protein>
    <recommendedName>
        <fullName evidence="2">RNA polymerase sigma factor SigS</fullName>
    </recommendedName>
</protein>
<comment type="caution">
    <text evidence="11">The sequence shown here is derived from an EMBL/GenBank/DDBJ whole genome shotgun (WGS) entry which is preliminary data.</text>
</comment>
<evidence type="ECO:0000313" key="11">
    <source>
        <dbReference type="EMBL" id="MBP2322652.1"/>
    </source>
</evidence>
<evidence type="ECO:0000256" key="4">
    <source>
        <dbReference type="ARBA" id="ARBA00023082"/>
    </source>
</evidence>
<dbReference type="InterPro" id="IPR013325">
    <property type="entry name" value="RNA_pol_sigma_r2"/>
</dbReference>
<feature type="domain" description="RNA polymerase sigma factor 70 region 4 type 2" evidence="10">
    <location>
        <begin position="139"/>
        <end position="178"/>
    </location>
</feature>
<feature type="domain" description="RNA polymerase sigma-70 region 2" evidence="9">
    <location>
        <begin position="27"/>
        <end position="101"/>
    </location>
</feature>
<feature type="region of interest" description="Disordered" evidence="8">
    <location>
        <begin position="243"/>
        <end position="338"/>
    </location>
</feature>
<dbReference type="Pfam" id="PF04542">
    <property type="entry name" value="Sigma70_r2"/>
    <property type="match status" value="1"/>
</dbReference>